<evidence type="ECO:0000313" key="2">
    <source>
        <dbReference type="Proteomes" id="UP000799429"/>
    </source>
</evidence>
<accession>A0A9P4SAP5</accession>
<evidence type="ECO:0000313" key="1">
    <source>
        <dbReference type="EMBL" id="KAF2839155.1"/>
    </source>
</evidence>
<keyword evidence="2" id="KW-1185">Reference proteome</keyword>
<dbReference type="AlphaFoldDB" id="A0A9P4SAP5"/>
<proteinExistence type="predicted"/>
<gene>
    <name evidence="1" type="ORF">M501DRAFT_1031292</name>
</gene>
<dbReference type="EMBL" id="MU006095">
    <property type="protein sequence ID" value="KAF2839155.1"/>
    <property type="molecule type" value="Genomic_DNA"/>
</dbReference>
<comment type="caution">
    <text evidence="1">The sequence shown here is derived from an EMBL/GenBank/DDBJ whole genome shotgun (WGS) entry which is preliminary data.</text>
</comment>
<name>A0A9P4SAP5_9PEZI</name>
<sequence length="156" mass="17934">MVPHELLGGVGTVYYYSFDELPFSNGFWESVVSAGVMQRAVPDKLARYCVQRMVPEREYICCERYETPEECGRGIDVDRLGGTVSANVQFVDFTTEEQAPSAWEKRDRAINFIPEDELDPLTAHKEEMIVYDPISRSHEIFDFSIRENDDTHLDSI</sequence>
<reference evidence="1" key="1">
    <citation type="journal article" date="2020" name="Stud. Mycol.">
        <title>101 Dothideomycetes genomes: a test case for predicting lifestyles and emergence of pathogens.</title>
        <authorList>
            <person name="Haridas S."/>
            <person name="Albert R."/>
            <person name="Binder M."/>
            <person name="Bloem J."/>
            <person name="Labutti K."/>
            <person name="Salamov A."/>
            <person name="Andreopoulos B."/>
            <person name="Baker S."/>
            <person name="Barry K."/>
            <person name="Bills G."/>
            <person name="Bluhm B."/>
            <person name="Cannon C."/>
            <person name="Castanera R."/>
            <person name="Culley D."/>
            <person name="Daum C."/>
            <person name="Ezra D."/>
            <person name="Gonzalez J."/>
            <person name="Henrissat B."/>
            <person name="Kuo A."/>
            <person name="Liang C."/>
            <person name="Lipzen A."/>
            <person name="Lutzoni F."/>
            <person name="Magnuson J."/>
            <person name="Mondo S."/>
            <person name="Nolan M."/>
            <person name="Ohm R."/>
            <person name="Pangilinan J."/>
            <person name="Park H.-J."/>
            <person name="Ramirez L."/>
            <person name="Alfaro M."/>
            <person name="Sun H."/>
            <person name="Tritt A."/>
            <person name="Yoshinaga Y."/>
            <person name="Zwiers L.-H."/>
            <person name="Turgeon B."/>
            <person name="Goodwin S."/>
            <person name="Spatafora J."/>
            <person name="Crous P."/>
            <person name="Grigoriev I."/>
        </authorList>
    </citation>
    <scope>NUCLEOTIDE SEQUENCE</scope>
    <source>
        <strain evidence="1">CBS 101060</strain>
    </source>
</reference>
<protein>
    <submittedName>
        <fullName evidence="1">Uncharacterized protein</fullName>
    </submittedName>
</protein>
<organism evidence="1 2">
    <name type="scientific">Patellaria atrata CBS 101060</name>
    <dbReference type="NCBI Taxonomy" id="1346257"/>
    <lineage>
        <taxon>Eukaryota</taxon>
        <taxon>Fungi</taxon>
        <taxon>Dikarya</taxon>
        <taxon>Ascomycota</taxon>
        <taxon>Pezizomycotina</taxon>
        <taxon>Dothideomycetes</taxon>
        <taxon>Dothideomycetes incertae sedis</taxon>
        <taxon>Patellariales</taxon>
        <taxon>Patellariaceae</taxon>
        <taxon>Patellaria</taxon>
    </lineage>
</organism>
<dbReference type="Proteomes" id="UP000799429">
    <property type="component" value="Unassembled WGS sequence"/>
</dbReference>